<dbReference type="InterPro" id="IPR003594">
    <property type="entry name" value="HATPase_dom"/>
</dbReference>
<evidence type="ECO:0000256" key="1">
    <source>
        <dbReference type="ARBA" id="ARBA00000085"/>
    </source>
</evidence>
<evidence type="ECO:0000313" key="8">
    <source>
        <dbReference type="Proteomes" id="UP000753802"/>
    </source>
</evidence>
<dbReference type="InterPro" id="IPR050482">
    <property type="entry name" value="Sensor_HK_TwoCompSys"/>
</dbReference>
<dbReference type="EMBL" id="JAACJS010000015">
    <property type="protein sequence ID" value="NCI51324.1"/>
    <property type="molecule type" value="Genomic_DNA"/>
</dbReference>
<keyword evidence="3" id="KW-0808">Transferase</keyword>
<comment type="catalytic activity">
    <reaction evidence="1">
        <text>ATP + protein L-histidine = ADP + protein N-phospho-L-histidine.</text>
        <dbReference type="EC" id="2.7.13.3"/>
    </reaction>
</comment>
<protein>
    <recommendedName>
        <fullName evidence="2">histidine kinase</fullName>
        <ecNumber evidence="2">2.7.13.3</ecNumber>
    </recommendedName>
</protein>
<dbReference type="Pfam" id="PF02518">
    <property type="entry name" value="HATPase_c"/>
    <property type="match status" value="1"/>
</dbReference>
<evidence type="ECO:0000256" key="3">
    <source>
        <dbReference type="ARBA" id="ARBA00022679"/>
    </source>
</evidence>
<evidence type="ECO:0000256" key="4">
    <source>
        <dbReference type="ARBA" id="ARBA00022777"/>
    </source>
</evidence>
<dbReference type="SUPFAM" id="SSF55874">
    <property type="entry name" value="ATPase domain of HSP90 chaperone/DNA topoisomerase II/histidine kinase"/>
    <property type="match status" value="1"/>
</dbReference>
<dbReference type="Proteomes" id="UP000753802">
    <property type="component" value="Unassembled WGS sequence"/>
</dbReference>
<dbReference type="RefSeq" id="WP_161819609.1">
    <property type="nucleotide sequence ID" value="NZ_JAACJS010000015.1"/>
</dbReference>
<keyword evidence="5" id="KW-0902">Two-component regulatory system</keyword>
<dbReference type="EC" id="2.7.13.3" evidence="2"/>
<reference evidence="7 8" key="1">
    <citation type="submission" date="2020-01" db="EMBL/GenBank/DDBJ databases">
        <title>Genome analysis.</title>
        <authorList>
            <person name="Wu S."/>
            <person name="Wang G."/>
        </authorList>
    </citation>
    <scope>NUCLEOTIDE SEQUENCE [LARGE SCALE GENOMIC DNA]</scope>
    <source>
        <strain evidence="7 8">SYL130</strain>
    </source>
</reference>
<name>A0ABW9ZWD8_9BACT</name>
<keyword evidence="8" id="KW-1185">Reference proteome</keyword>
<dbReference type="PANTHER" id="PTHR24421:SF10">
    <property type="entry name" value="NITRATE_NITRITE SENSOR PROTEIN NARQ"/>
    <property type="match status" value="1"/>
</dbReference>
<gene>
    <name evidence="7" type="ORF">GWC95_15455</name>
</gene>
<evidence type="ECO:0000259" key="6">
    <source>
        <dbReference type="Pfam" id="PF02518"/>
    </source>
</evidence>
<organism evidence="7 8">
    <name type="scientific">Sediminibacterium roseum</name>
    <dbReference type="NCBI Taxonomy" id="1978412"/>
    <lineage>
        <taxon>Bacteria</taxon>
        <taxon>Pseudomonadati</taxon>
        <taxon>Bacteroidota</taxon>
        <taxon>Chitinophagia</taxon>
        <taxon>Chitinophagales</taxon>
        <taxon>Chitinophagaceae</taxon>
        <taxon>Sediminibacterium</taxon>
    </lineage>
</organism>
<evidence type="ECO:0000256" key="2">
    <source>
        <dbReference type="ARBA" id="ARBA00012438"/>
    </source>
</evidence>
<dbReference type="CDD" id="cd16917">
    <property type="entry name" value="HATPase_UhpB-NarQ-NarX-like"/>
    <property type="match status" value="1"/>
</dbReference>
<accession>A0ABW9ZWD8</accession>
<dbReference type="InterPro" id="IPR036890">
    <property type="entry name" value="HATPase_C_sf"/>
</dbReference>
<proteinExistence type="predicted"/>
<dbReference type="Gene3D" id="3.30.565.10">
    <property type="entry name" value="Histidine kinase-like ATPase, C-terminal domain"/>
    <property type="match status" value="1"/>
</dbReference>
<evidence type="ECO:0000256" key="5">
    <source>
        <dbReference type="ARBA" id="ARBA00023012"/>
    </source>
</evidence>
<feature type="domain" description="Histidine kinase/HSP90-like ATPase" evidence="6">
    <location>
        <begin position="117"/>
        <end position="208"/>
    </location>
</feature>
<sequence length="214" mass="23790">MNTKTFQDECNAEANNRKIAADLHDDLGSVLTSLKLSLRELLLKQPGNGLIENSTHLLEQSILTVKTVSFNLVPREIETGGLHAAVEALVERMNATALMDVYYKAVFDGTRFDKQKAMFVYRVIQEMVTNAVKHAGGSMIEIGIAQQINRLLVEVRDDGQGFDFESAVKKKNSSGLKNIRSRLDVLHAVLMVESNATTGTHYFINIPIKELTNE</sequence>
<comment type="caution">
    <text evidence="7">The sequence shown here is derived from an EMBL/GenBank/DDBJ whole genome shotgun (WGS) entry which is preliminary data.</text>
</comment>
<evidence type="ECO:0000313" key="7">
    <source>
        <dbReference type="EMBL" id="NCI51324.1"/>
    </source>
</evidence>
<keyword evidence="4" id="KW-0418">Kinase</keyword>
<dbReference type="PANTHER" id="PTHR24421">
    <property type="entry name" value="NITRATE/NITRITE SENSOR PROTEIN NARX-RELATED"/>
    <property type="match status" value="1"/>
</dbReference>